<reference evidence="3 4" key="1">
    <citation type="submission" date="2018-06" db="EMBL/GenBank/DDBJ databases">
        <title>Genomic Encyclopedia of Archaeal and Bacterial Type Strains, Phase II (KMG-II): from individual species to whole genera.</title>
        <authorList>
            <person name="Goeker M."/>
        </authorList>
    </citation>
    <scope>NUCLEOTIDE SEQUENCE [LARGE SCALE GENOMIC DNA]</scope>
    <source>
        <strain evidence="3 4">T4</strain>
    </source>
</reference>
<dbReference type="Pfam" id="PF05299">
    <property type="entry name" value="Peptidase_M61"/>
    <property type="match status" value="1"/>
</dbReference>
<dbReference type="Pfam" id="PF17899">
    <property type="entry name" value="Peptidase_M61_N"/>
    <property type="match status" value="1"/>
</dbReference>
<feature type="domain" description="Peptidase M61 N-terminal" evidence="2">
    <location>
        <begin position="3"/>
        <end position="166"/>
    </location>
</feature>
<protein>
    <submittedName>
        <fullName evidence="3">Putative metalloprotease with PDZ domain</fullName>
    </submittedName>
</protein>
<keyword evidence="4" id="KW-1185">Reference proteome</keyword>
<accession>A0A326RMI5</accession>
<evidence type="ECO:0000313" key="3">
    <source>
        <dbReference type="EMBL" id="PZV76777.1"/>
    </source>
</evidence>
<dbReference type="InterPro" id="IPR007963">
    <property type="entry name" value="Peptidase_M61_catalytic"/>
</dbReference>
<sequence>MIHYKFSCSNPSSQFLEIELSLDCKANEHIFLQLPAWRAGRYQLANYAQNIRRFRIKDAQEENVLFEKASKDRWEFQTTESGKVTVCYEYWAGKMDAGSAWADEEQIYVNLINCCFEVSGRSEEEIEVSLDLPKFPELVSTLLPNGASRWKARDFQMLADSTILAAKSITHWKYQIESTLFHIWIHGEVHFDQQLILNRFKSFSRKLIADFGEFPELEYHFIFQLLPYAHYHGVEHRRGTIITFGPAESLIDPNQMEELLGISCHELYHGWNVCRIRPQELLPYDFSKETYTRTGLILEGITTYMGDLYLLKSDVYDLPTYLKHLEKIIARESSNFGWKNYNILESSYDLWLDGYVPGIPDRKVSIYTRGALLALGIDILLIKNGSSLSEVMKLLWEKFGKPFIGYHWEDFESLIFGSFSDPTEIQRYFSDFVYGYQDLFPQLKSLLGEIGLELNEKNGEDRLLHNWGIRTNKEGQITQIHPDSKAYSSLMRNDRILGYSEHDTPSLNLKIDRLGRELPIEIPFETGKFFPEFKLEIAEKTALRETWGK</sequence>
<keyword evidence="3" id="KW-0378">Hydrolase</keyword>
<gene>
    <name evidence="3" type="ORF">CLV31_1227</name>
</gene>
<dbReference type="OrthoDB" id="9778516at2"/>
<dbReference type="GO" id="GO:0006508">
    <property type="term" value="P:proteolysis"/>
    <property type="evidence" value="ECO:0007669"/>
    <property type="project" value="UniProtKB-KW"/>
</dbReference>
<dbReference type="EMBL" id="QKTX01000022">
    <property type="protein sequence ID" value="PZV76777.1"/>
    <property type="molecule type" value="Genomic_DNA"/>
</dbReference>
<comment type="caution">
    <text evidence="3">The sequence shown here is derived from an EMBL/GenBank/DDBJ whole genome shotgun (WGS) entry which is preliminary data.</text>
</comment>
<dbReference type="InterPro" id="IPR024191">
    <property type="entry name" value="Peptidase_M61"/>
</dbReference>
<dbReference type="Gene3D" id="2.60.40.3650">
    <property type="match status" value="1"/>
</dbReference>
<dbReference type="GO" id="GO:0008237">
    <property type="term" value="F:metallopeptidase activity"/>
    <property type="evidence" value="ECO:0007669"/>
    <property type="project" value="UniProtKB-KW"/>
</dbReference>
<dbReference type="Proteomes" id="UP000248917">
    <property type="component" value="Unassembled WGS sequence"/>
</dbReference>
<dbReference type="InterPro" id="IPR027268">
    <property type="entry name" value="Peptidase_M4/M1_CTD_sf"/>
</dbReference>
<evidence type="ECO:0000259" key="1">
    <source>
        <dbReference type="Pfam" id="PF05299"/>
    </source>
</evidence>
<dbReference type="InterPro" id="IPR040756">
    <property type="entry name" value="Peptidase_M61_N"/>
</dbReference>
<dbReference type="Gene3D" id="1.10.390.10">
    <property type="entry name" value="Neutral Protease Domain 2"/>
    <property type="match status" value="1"/>
</dbReference>
<keyword evidence="3" id="KW-0645">Protease</keyword>
<proteinExistence type="predicted"/>
<evidence type="ECO:0000259" key="2">
    <source>
        <dbReference type="Pfam" id="PF17899"/>
    </source>
</evidence>
<dbReference type="AlphaFoldDB" id="A0A326RMI5"/>
<evidence type="ECO:0000313" key="4">
    <source>
        <dbReference type="Proteomes" id="UP000248917"/>
    </source>
</evidence>
<dbReference type="PIRSF" id="PIRSF016493">
    <property type="entry name" value="Glycyl_aminpptds"/>
    <property type="match status" value="1"/>
</dbReference>
<dbReference type="RefSeq" id="WP_146250943.1">
    <property type="nucleotide sequence ID" value="NZ_QKTX01000022.1"/>
</dbReference>
<name>A0A326RMI5_9BACT</name>
<feature type="domain" description="Peptidase M61 catalytic" evidence="1">
    <location>
        <begin position="259"/>
        <end position="373"/>
    </location>
</feature>
<keyword evidence="3" id="KW-0482">Metalloprotease</keyword>
<organism evidence="3 4">
    <name type="scientific">Algoriphagus aquaeductus</name>
    <dbReference type="NCBI Taxonomy" id="475299"/>
    <lineage>
        <taxon>Bacteria</taxon>
        <taxon>Pseudomonadati</taxon>
        <taxon>Bacteroidota</taxon>
        <taxon>Cytophagia</taxon>
        <taxon>Cytophagales</taxon>
        <taxon>Cyclobacteriaceae</taxon>
        <taxon>Algoriphagus</taxon>
    </lineage>
</organism>